<dbReference type="SUPFAM" id="SSF51182">
    <property type="entry name" value="RmlC-like cupins"/>
    <property type="match status" value="1"/>
</dbReference>
<evidence type="ECO:0000313" key="6">
    <source>
        <dbReference type="EMBL" id="MFK4266390.1"/>
    </source>
</evidence>
<dbReference type="PANTHER" id="PTHR46796">
    <property type="entry name" value="HTH-TYPE TRANSCRIPTIONAL ACTIVATOR RHAS-RELATED"/>
    <property type="match status" value="1"/>
</dbReference>
<dbReference type="EMBL" id="JBJDQH010000005">
    <property type="protein sequence ID" value="MFK4266390.1"/>
    <property type="molecule type" value="Genomic_DNA"/>
</dbReference>
<evidence type="ECO:0000259" key="5">
    <source>
        <dbReference type="PROSITE" id="PS01124"/>
    </source>
</evidence>
<dbReference type="PROSITE" id="PS01124">
    <property type="entry name" value="HTH_ARAC_FAMILY_2"/>
    <property type="match status" value="1"/>
</dbReference>
<proteinExistence type="predicted"/>
<dbReference type="SUPFAM" id="SSF46689">
    <property type="entry name" value="Homeodomain-like"/>
    <property type="match status" value="2"/>
</dbReference>
<dbReference type="InterPro" id="IPR011051">
    <property type="entry name" value="RmlC_Cupin_sf"/>
</dbReference>
<comment type="caution">
    <text evidence="6">The sequence shown here is derived from an EMBL/GenBank/DDBJ whole genome shotgun (WGS) entry which is preliminary data.</text>
</comment>
<dbReference type="InterPro" id="IPR018060">
    <property type="entry name" value="HTH_AraC"/>
</dbReference>
<dbReference type="Gene3D" id="1.10.10.60">
    <property type="entry name" value="Homeodomain-like"/>
    <property type="match status" value="2"/>
</dbReference>
<dbReference type="SMART" id="SM00342">
    <property type="entry name" value="HTH_ARAC"/>
    <property type="match status" value="1"/>
</dbReference>
<name>A0ABW8LKE4_9ACTN</name>
<dbReference type="Pfam" id="PF12833">
    <property type="entry name" value="HTH_18"/>
    <property type="match status" value="1"/>
</dbReference>
<evidence type="ECO:0000256" key="2">
    <source>
        <dbReference type="ARBA" id="ARBA00023125"/>
    </source>
</evidence>
<accession>A0ABW8LKE4</accession>
<sequence length="353" mass="37300">MDVVSDAISAVRLGQPSSSRVRVSGNWCTRLAPYDGAGFHVVLEGGCWLLPDGGPPVSLGAGDAVLLPHGTGHVIADSPVDAVAVERAVPFERWLDGTVPRRPEAVSGGGPGAAAGEVAMVCGKYRLDRSRVHPLMAELPEVVHLPNRVGSHPELRSVIDLLGRELGGQQPGSCMAIPSLLDLFLIYVLRSWMAEGASGAWPGVLGDPVAAAALRALHSDPSAPWTNDRLAAEAGVSRPTLARRFTALVGRPPMAYLTWWRLTLAATQLRDTPDPLAAIARRVGYGTPYALSHAFSREFGTSPGRYRAEIAAGRTTPRARGRHLAGSRPLSLPPREPLPLASAGAATEVPRRP</sequence>
<evidence type="ECO:0000313" key="7">
    <source>
        <dbReference type="Proteomes" id="UP001620295"/>
    </source>
</evidence>
<keyword evidence="2" id="KW-0238">DNA-binding</keyword>
<gene>
    <name evidence="6" type="ORF">ACI2L5_15815</name>
</gene>
<protein>
    <submittedName>
        <fullName evidence="6">AraC family transcriptional regulator</fullName>
    </submittedName>
</protein>
<feature type="domain" description="HTH araC/xylS-type" evidence="5">
    <location>
        <begin position="211"/>
        <end position="309"/>
    </location>
</feature>
<evidence type="ECO:0000256" key="4">
    <source>
        <dbReference type="SAM" id="MobiDB-lite"/>
    </source>
</evidence>
<keyword evidence="1" id="KW-0805">Transcription regulation</keyword>
<keyword evidence="3" id="KW-0804">Transcription</keyword>
<feature type="region of interest" description="Disordered" evidence="4">
    <location>
        <begin position="312"/>
        <end position="353"/>
    </location>
</feature>
<dbReference type="PROSITE" id="PS00041">
    <property type="entry name" value="HTH_ARAC_FAMILY_1"/>
    <property type="match status" value="1"/>
</dbReference>
<reference evidence="6 7" key="1">
    <citation type="submission" date="2024-11" db="EMBL/GenBank/DDBJ databases">
        <title>The Natural Products Discovery Center: Release of the First 8490 Sequenced Strains for Exploring Actinobacteria Biosynthetic Diversity.</title>
        <authorList>
            <person name="Kalkreuter E."/>
            <person name="Kautsar S.A."/>
            <person name="Yang D."/>
            <person name="Bader C.D."/>
            <person name="Teijaro C.N."/>
            <person name="Fluegel L."/>
            <person name="Davis C.M."/>
            <person name="Simpson J.R."/>
            <person name="Lauterbach L."/>
            <person name="Steele A.D."/>
            <person name="Gui C."/>
            <person name="Meng S."/>
            <person name="Li G."/>
            <person name="Viehrig K."/>
            <person name="Ye F."/>
            <person name="Su P."/>
            <person name="Kiefer A.F."/>
            <person name="Nichols A."/>
            <person name="Cepeda A.J."/>
            <person name="Yan W."/>
            <person name="Fan B."/>
            <person name="Jiang Y."/>
            <person name="Adhikari A."/>
            <person name="Zheng C.-J."/>
            <person name="Schuster L."/>
            <person name="Cowan T.M."/>
            <person name="Smanski M.J."/>
            <person name="Chevrette M.G."/>
            <person name="De Carvalho L.P.S."/>
            <person name="Shen B."/>
        </authorList>
    </citation>
    <scope>NUCLEOTIDE SEQUENCE [LARGE SCALE GENOMIC DNA]</scope>
    <source>
        <strain evidence="6 7">NPDC020863</strain>
    </source>
</reference>
<keyword evidence="7" id="KW-1185">Reference proteome</keyword>
<dbReference type="PANTHER" id="PTHR46796:SF13">
    <property type="entry name" value="HTH-TYPE TRANSCRIPTIONAL ACTIVATOR RHAS"/>
    <property type="match status" value="1"/>
</dbReference>
<organism evidence="6 7">
    <name type="scientific">Streptomyces milbemycinicus</name>
    <dbReference type="NCBI Taxonomy" id="476552"/>
    <lineage>
        <taxon>Bacteria</taxon>
        <taxon>Bacillati</taxon>
        <taxon>Actinomycetota</taxon>
        <taxon>Actinomycetes</taxon>
        <taxon>Kitasatosporales</taxon>
        <taxon>Streptomycetaceae</taxon>
        <taxon>Streptomyces</taxon>
    </lineage>
</organism>
<evidence type="ECO:0000256" key="1">
    <source>
        <dbReference type="ARBA" id="ARBA00023015"/>
    </source>
</evidence>
<dbReference type="Pfam" id="PF12852">
    <property type="entry name" value="Cupin_6"/>
    <property type="match status" value="1"/>
</dbReference>
<dbReference type="InterPro" id="IPR050204">
    <property type="entry name" value="AraC_XylS_family_regulators"/>
</dbReference>
<dbReference type="InterPro" id="IPR018062">
    <property type="entry name" value="HTH_AraC-typ_CS"/>
</dbReference>
<dbReference type="Proteomes" id="UP001620295">
    <property type="component" value="Unassembled WGS sequence"/>
</dbReference>
<dbReference type="InterPro" id="IPR032783">
    <property type="entry name" value="AraC_lig"/>
</dbReference>
<dbReference type="InterPro" id="IPR009057">
    <property type="entry name" value="Homeodomain-like_sf"/>
</dbReference>
<evidence type="ECO:0000256" key="3">
    <source>
        <dbReference type="ARBA" id="ARBA00023163"/>
    </source>
</evidence>
<dbReference type="RefSeq" id="WP_358706051.1">
    <property type="nucleotide sequence ID" value="NZ_JBJDQH010000005.1"/>
</dbReference>